<dbReference type="PANTHER" id="PTHR15350">
    <property type="entry name" value="COP9 SIGNALOSOME COMPLEX SUBUNIT 7/DENDRITIC CELL PROTEIN GA17"/>
    <property type="match status" value="1"/>
</dbReference>
<dbReference type="InterPro" id="IPR036390">
    <property type="entry name" value="WH_DNA-bd_sf"/>
</dbReference>
<dbReference type="Pfam" id="PF18005">
    <property type="entry name" value="eIF3m_C_helix"/>
    <property type="match status" value="1"/>
</dbReference>
<dbReference type="PROSITE" id="PS50250">
    <property type="entry name" value="PCI"/>
    <property type="match status" value="1"/>
</dbReference>
<keyword evidence="2 5" id="KW-0963">Cytoplasm</keyword>
<feature type="domain" description="PCI" evidence="6">
    <location>
        <begin position="213"/>
        <end position="379"/>
    </location>
</feature>
<evidence type="ECO:0000259" key="6">
    <source>
        <dbReference type="PROSITE" id="PS50250"/>
    </source>
</evidence>
<dbReference type="GO" id="GO:0016282">
    <property type="term" value="C:eukaryotic 43S preinitiation complex"/>
    <property type="evidence" value="ECO:0007669"/>
    <property type="project" value="UniProtKB-UniRule"/>
</dbReference>
<dbReference type="InterPro" id="IPR045237">
    <property type="entry name" value="COPS7/eIF3m"/>
</dbReference>
<evidence type="ECO:0000256" key="3">
    <source>
        <dbReference type="ARBA" id="ARBA00022540"/>
    </source>
</evidence>
<evidence type="ECO:0000256" key="2">
    <source>
        <dbReference type="ARBA" id="ARBA00022490"/>
    </source>
</evidence>
<dbReference type="InterPro" id="IPR000717">
    <property type="entry name" value="PCI_dom"/>
</dbReference>
<dbReference type="GO" id="GO:0033290">
    <property type="term" value="C:eukaryotic 48S preinitiation complex"/>
    <property type="evidence" value="ECO:0007669"/>
    <property type="project" value="UniProtKB-UniRule"/>
</dbReference>
<evidence type="ECO:0000313" key="7">
    <source>
        <dbReference type="EMBL" id="AYO44715.1"/>
    </source>
</evidence>
<protein>
    <recommendedName>
        <fullName evidence="5">Eukaryotic translation initiation factor 3 subunit M</fullName>
        <shortName evidence="5">eIF3m</shortName>
    </recommendedName>
</protein>
<keyword evidence="3 5" id="KW-0396">Initiation factor</keyword>
<accession>A0A3G2S9E9</accession>
<comment type="subunit">
    <text evidence="5">Component of the eukaryotic translation initiation factor 3 (eIF-3) complex.</text>
</comment>
<dbReference type="InterPro" id="IPR040750">
    <property type="entry name" value="eIF3m_C_helix"/>
</dbReference>
<comment type="function">
    <text evidence="5">Component of the eukaryotic translation initiation factor 3 (eIF-3) complex, which is involved in protein synthesis of a specialized repertoire of mRNAs and, together with other initiation factors, stimulates binding of mRNA and methionyl-tRNAi to the 40S ribosome. The eIF-3 complex specifically targets and initiates translation of a subset of mRNAs involved in cell proliferation.</text>
</comment>
<dbReference type="GO" id="GO:0001732">
    <property type="term" value="P:formation of cytoplasmic translation initiation complex"/>
    <property type="evidence" value="ECO:0007669"/>
    <property type="project" value="UniProtKB-UniRule"/>
</dbReference>
<dbReference type="STRING" id="425264.A0A3G2S9E9"/>
<sequence>MRPDLVAVLSDSTLRELTDECTILISRSFPEEQRGEWIDALGKEASQVDELADAASAIAPARELVGKLVKSTPGMIECTDRELEGLYNLLTTLLLRYYQPEEAPLEDLLMHMVHAIGDAQSPTAMERSVIKYRILANMFNMLPPPSPLRRRVFEVLLALVSANDDMDFLETALQSVPHWLAQWDVSVQEKHECLSRIAEALVAPECGPSYNDKAYEFELLHLRFISAEPSLTNEVRHAAAERAIAHILRLPKLYEMEELLHVPVTLELASSPVLSLLKIMVGGSRTDFESWAQTSEAQDAMRRLQLNEEQLLHKMRLLDLASLCARSVSAEVSYEDLAQALHVPVDEVESWVIDVIRAGLVSGKLSQVQRTFRVYRSTYRSFEKAQWEALEQRLTRWQGSIQTLLNTMDQARTQMPAALVTEQAHEASEA</sequence>
<evidence type="ECO:0000256" key="4">
    <source>
        <dbReference type="ARBA" id="ARBA00022917"/>
    </source>
</evidence>
<evidence type="ECO:0000256" key="1">
    <source>
        <dbReference type="ARBA" id="ARBA00008482"/>
    </source>
</evidence>
<comment type="similarity">
    <text evidence="5">Belongs to the eIF-3 subunit M family.</text>
</comment>
<proteinExistence type="inferred from homology"/>
<dbReference type="Pfam" id="PF01399">
    <property type="entry name" value="PCI"/>
    <property type="match status" value="1"/>
</dbReference>
<gene>
    <name evidence="7" type="ORF">DNF11_3765</name>
</gene>
<keyword evidence="8" id="KW-1185">Reference proteome</keyword>
<dbReference type="PANTHER" id="PTHR15350:SF2">
    <property type="entry name" value="EUKARYOTIC TRANSLATION INITIATION FACTOR 3 SUBUNIT M"/>
    <property type="match status" value="1"/>
</dbReference>
<evidence type="ECO:0000256" key="5">
    <source>
        <dbReference type="HAMAP-Rule" id="MF_03012"/>
    </source>
</evidence>
<dbReference type="SMART" id="SM00088">
    <property type="entry name" value="PINT"/>
    <property type="match status" value="1"/>
</dbReference>
<dbReference type="InterPro" id="IPR027528">
    <property type="entry name" value="eIF3m"/>
</dbReference>
<dbReference type="GO" id="GO:0071541">
    <property type="term" value="C:eukaryotic translation initiation factor 3 complex, eIF3m"/>
    <property type="evidence" value="ECO:0007669"/>
    <property type="project" value="UniProtKB-UniRule"/>
</dbReference>
<name>A0A3G2S9E9_MALR7</name>
<dbReference type="VEuPathDB" id="FungiDB:DNF11_3765"/>
<reference evidence="7 8" key="1">
    <citation type="submission" date="2018-10" db="EMBL/GenBank/DDBJ databases">
        <title>Complete genome sequence of Malassezia restricta CBS 7877.</title>
        <authorList>
            <person name="Morand S.C."/>
            <person name="Bertignac M."/>
            <person name="Iltis A."/>
            <person name="Kolder I."/>
            <person name="Pirovano W."/>
            <person name="Jourdain R."/>
            <person name="Clavaud C."/>
        </authorList>
    </citation>
    <scope>NUCLEOTIDE SEQUENCE [LARGE SCALE GENOMIC DNA]</scope>
    <source>
        <strain evidence="7 8">CBS 7877</strain>
    </source>
</reference>
<dbReference type="EMBL" id="CP033155">
    <property type="protein sequence ID" value="AYO44715.1"/>
    <property type="molecule type" value="Genomic_DNA"/>
</dbReference>
<comment type="similarity">
    <text evidence="1">Belongs to the CSN7/EIF3M family. CSN7 subfamily.</text>
</comment>
<dbReference type="OrthoDB" id="10267031at2759"/>
<evidence type="ECO:0000313" key="8">
    <source>
        <dbReference type="Proteomes" id="UP000269793"/>
    </source>
</evidence>
<dbReference type="AlphaFoldDB" id="A0A3G2S9E9"/>
<organism evidence="7 8">
    <name type="scientific">Malassezia restricta (strain ATCC 96810 / NBRC 103918 / CBS 7877)</name>
    <name type="common">Seborrheic dermatitis infection agent</name>
    <dbReference type="NCBI Taxonomy" id="425264"/>
    <lineage>
        <taxon>Eukaryota</taxon>
        <taxon>Fungi</taxon>
        <taxon>Dikarya</taxon>
        <taxon>Basidiomycota</taxon>
        <taxon>Ustilaginomycotina</taxon>
        <taxon>Malasseziomycetes</taxon>
        <taxon>Malasseziales</taxon>
        <taxon>Malasseziaceae</taxon>
        <taxon>Malassezia</taxon>
    </lineage>
</organism>
<dbReference type="HAMAP" id="MF_03012">
    <property type="entry name" value="eIF3m"/>
    <property type="match status" value="1"/>
</dbReference>
<keyword evidence="4 5" id="KW-0648">Protein biosynthesis</keyword>
<dbReference type="Proteomes" id="UP000269793">
    <property type="component" value="Chromosome VIII"/>
</dbReference>
<dbReference type="GO" id="GO:0003743">
    <property type="term" value="F:translation initiation factor activity"/>
    <property type="evidence" value="ECO:0007669"/>
    <property type="project" value="UniProtKB-UniRule"/>
</dbReference>
<comment type="subcellular location">
    <subcellularLocation>
        <location evidence="5">Cytoplasm</location>
    </subcellularLocation>
</comment>
<dbReference type="SUPFAM" id="SSF46785">
    <property type="entry name" value="Winged helix' DNA-binding domain"/>
    <property type="match status" value="1"/>
</dbReference>